<organism evidence="1 2">
    <name type="scientific">Neotabrizicola shimadae</name>
    <dbReference type="NCBI Taxonomy" id="2807096"/>
    <lineage>
        <taxon>Bacteria</taxon>
        <taxon>Pseudomonadati</taxon>
        <taxon>Pseudomonadota</taxon>
        <taxon>Alphaproteobacteria</taxon>
        <taxon>Rhodobacterales</taxon>
        <taxon>Paracoccaceae</taxon>
        <taxon>Neotabrizicola</taxon>
    </lineage>
</organism>
<protein>
    <submittedName>
        <fullName evidence="1">Uncharacterized protein</fullName>
    </submittedName>
</protein>
<name>A0A8G1EEE3_9RHOB</name>
<dbReference type="KEGG" id="nsm:JO391_02790"/>
<reference evidence="1" key="1">
    <citation type="submission" date="2021-02" db="EMBL/GenBank/DDBJ databases">
        <title>Rhodobacter shimadae sp. nov., an aerobic anoxygenic phototrophic bacterium isolated from a hot spring.</title>
        <authorList>
            <person name="Muramatsu S."/>
            <person name="Haruta S."/>
            <person name="Hirose S."/>
            <person name="Hanada S."/>
        </authorList>
    </citation>
    <scope>NUCLEOTIDE SEQUENCE</scope>
    <source>
        <strain evidence="1">N10</strain>
    </source>
</reference>
<dbReference type="Proteomes" id="UP000826300">
    <property type="component" value="Chromosome"/>
</dbReference>
<gene>
    <name evidence="1" type="ORF">JO391_02790</name>
</gene>
<proteinExistence type="predicted"/>
<dbReference type="EMBL" id="CP069370">
    <property type="protein sequence ID" value="QYZ70469.1"/>
    <property type="molecule type" value="Genomic_DNA"/>
</dbReference>
<dbReference type="InterPro" id="IPR053773">
    <property type="entry name" value="Vpar_1526-like"/>
</dbReference>
<dbReference type="AlphaFoldDB" id="A0A8G1EEE3"/>
<dbReference type="NCBIfam" id="NF045477">
    <property type="entry name" value="LPO_1073_dom"/>
    <property type="match status" value="1"/>
</dbReference>
<accession>A0A8G1EEE3</accession>
<evidence type="ECO:0000313" key="2">
    <source>
        <dbReference type="Proteomes" id="UP000826300"/>
    </source>
</evidence>
<keyword evidence="2" id="KW-1185">Reference proteome</keyword>
<evidence type="ECO:0000313" key="1">
    <source>
        <dbReference type="EMBL" id="QYZ70469.1"/>
    </source>
</evidence>
<sequence>MEEVLDFIGKKQIAFTKEAEAILQSRLESFRNEFLSLIVERSPDASKAFRDPDFHIAAFDAQRSYSRTDSAELHSTLCELLLSRAQESERTRLSLVLNQAIRHTEFLTLPDLANVSIIFLLNHTTVSGNVGIRDVSEYFSRHISPLLPKIELSSESMDYLGSQGLLAIPEAGRFVNITLLAESLVNRYPQVFTTGVAEGEMENLKALGGDAVNELRWETSPFNSAHYCLSRPPSGSTARQWKEDKALGPFMTEYIALTEGRKPTPDEIIDALSIHLPDARQIASIFHDNRLANFKLSPIGIALAHSFLNRTSGFSAGLDVWIKQRSG</sequence>